<gene>
    <name evidence="2" type="ORF">NCTC11842_01587</name>
</gene>
<sequence length="242" mass="28103">MSKESNVVSLSGNPIFTYTDGEKERQAPHGEECIEEISGHIERHLGEVSWVFHELISDTVHIDVHYVKPTPERPYHTLVTSGMSDLPMNVPEQVDATRFMELFVILPEEWLVDQEAFANEAWYWPIRQLKYLARFPHKYDTWLGWGHTIPNGQPAEPFADNTQLSGVILLPSLNVPQDFFRLEINPEKTIEFYSIVPLYEEEMNLKLARGTDALLERFDKHGISDIIQTNRRNVCKKRFGFF</sequence>
<dbReference type="Proteomes" id="UP000250443">
    <property type="component" value="Unassembled WGS sequence"/>
</dbReference>
<evidence type="ECO:0000313" key="3">
    <source>
        <dbReference type="Proteomes" id="UP000250443"/>
    </source>
</evidence>
<dbReference type="SUPFAM" id="SSF103359">
    <property type="entry name" value="Suppressor of Fused, N-terminal domain"/>
    <property type="match status" value="1"/>
</dbReference>
<protein>
    <submittedName>
        <fullName evidence="2">Suppressor of fused protein (SUFU)</fullName>
    </submittedName>
</protein>
<dbReference type="EMBL" id="UAUF01000010">
    <property type="protein sequence ID" value="SPZ05095.1"/>
    <property type="molecule type" value="Genomic_DNA"/>
</dbReference>
<name>A0A2X2CYQ9_PSELU</name>
<evidence type="ECO:0000313" key="2">
    <source>
        <dbReference type="EMBL" id="SPZ05095.1"/>
    </source>
</evidence>
<reference evidence="2 3" key="1">
    <citation type="submission" date="2018-06" db="EMBL/GenBank/DDBJ databases">
        <authorList>
            <consortium name="Pathogen Informatics"/>
            <person name="Doyle S."/>
        </authorList>
    </citation>
    <scope>NUCLEOTIDE SEQUENCE [LARGE SCALE GENOMIC DNA]</scope>
    <source>
        <strain evidence="2 3">NCTC11842</strain>
    </source>
</reference>
<feature type="domain" description="Suppressor of fused-like" evidence="1">
    <location>
        <begin position="59"/>
        <end position="232"/>
    </location>
</feature>
<dbReference type="InterPro" id="IPR020941">
    <property type="entry name" value="SUFU-like_domain"/>
</dbReference>
<dbReference type="RefSeq" id="WP_112297684.1">
    <property type="nucleotide sequence ID" value="NZ_UAUF01000010.1"/>
</dbReference>
<evidence type="ECO:0000259" key="1">
    <source>
        <dbReference type="Pfam" id="PF05076"/>
    </source>
</evidence>
<dbReference type="InterPro" id="IPR037181">
    <property type="entry name" value="SUFU_N"/>
</dbReference>
<organism evidence="2 3">
    <name type="scientific">Pseudomonas luteola</name>
    <dbReference type="NCBI Taxonomy" id="47886"/>
    <lineage>
        <taxon>Bacteria</taxon>
        <taxon>Pseudomonadati</taxon>
        <taxon>Pseudomonadota</taxon>
        <taxon>Gammaproteobacteria</taxon>
        <taxon>Pseudomonadales</taxon>
        <taxon>Pseudomonadaceae</taxon>
        <taxon>Pseudomonas</taxon>
    </lineage>
</organism>
<dbReference type="Pfam" id="PF05076">
    <property type="entry name" value="SUFU"/>
    <property type="match status" value="1"/>
</dbReference>
<proteinExistence type="predicted"/>
<accession>A0A2X2CYQ9</accession>
<dbReference type="AlphaFoldDB" id="A0A2X2CYQ9"/>